<dbReference type="InterPro" id="IPR037883">
    <property type="entry name" value="Knr4/Smi1-like_sf"/>
</dbReference>
<protein>
    <submittedName>
        <fullName evidence="2">SMI1 / KNR4 family protein</fullName>
    </submittedName>
</protein>
<sequence length="171" mass="19770">MHGSGQDDFLQLPTFHRPLRDRRCSSAKESMLRTLFPNGRFSPPATEAAIVEAESQLGVQLPTQLRALYLICDGFREDKGNAKYLFSLTDEDYIGSLVSITKHMWTEWNTPDLRPFLFFGSSSGDDFWGINLRQPDEIIAFHHQMEDHYEIVGTDIVQVFREDYSQYDELE</sequence>
<gene>
    <name evidence="2" type="ORF">Pla100_39910</name>
</gene>
<evidence type="ECO:0000313" key="3">
    <source>
        <dbReference type="Proteomes" id="UP000316213"/>
    </source>
</evidence>
<name>A0A5C6A4I4_9BACT</name>
<dbReference type="OrthoDB" id="270691at2"/>
<dbReference type="Gene3D" id="3.40.1580.10">
    <property type="entry name" value="SMI1/KNR4-like"/>
    <property type="match status" value="1"/>
</dbReference>
<dbReference type="SMART" id="SM00860">
    <property type="entry name" value="SMI1_KNR4"/>
    <property type="match status" value="1"/>
</dbReference>
<dbReference type="RefSeq" id="WP_146579276.1">
    <property type="nucleotide sequence ID" value="NZ_SJPM01000008.1"/>
</dbReference>
<feature type="domain" description="Knr4/Smi1-like" evidence="1">
    <location>
        <begin position="44"/>
        <end position="151"/>
    </location>
</feature>
<organism evidence="2 3">
    <name type="scientific">Neorhodopirellula pilleata</name>
    <dbReference type="NCBI Taxonomy" id="2714738"/>
    <lineage>
        <taxon>Bacteria</taxon>
        <taxon>Pseudomonadati</taxon>
        <taxon>Planctomycetota</taxon>
        <taxon>Planctomycetia</taxon>
        <taxon>Pirellulales</taxon>
        <taxon>Pirellulaceae</taxon>
        <taxon>Neorhodopirellula</taxon>
    </lineage>
</organism>
<dbReference type="Pfam" id="PF09346">
    <property type="entry name" value="SMI1_KNR4"/>
    <property type="match status" value="1"/>
</dbReference>
<reference evidence="2 3" key="1">
    <citation type="submission" date="2019-02" db="EMBL/GenBank/DDBJ databases">
        <title>Deep-cultivation of Planctomycetes and their phenomic and genomic characterization uncovers novel biology.</title>
        <authorList>
            <person name="Wiegand S."/>
            <person name="Jogler M."/>
            <person name="Boedeker C."/>
            <person name="Pinto D."/>
            <person name="Vollmers J."/>
            <person name="Rivas-Marin E."/>
            <person name="Kohn T."/>
            <person name="Peeters S.H."/>
            <person name="Heuer A."/>
            <person name="Rast P."/>
            <person name="Oberbeckmann S."/>
            <person name="Bunk B."/>
            <person name="Jeske O."/>
            <person name="Meyerdierks A."/>
            <person name="Storesund J.E."/>
            <person name="Kallscheuer N."/>
            <person name="Luecker S."/>
            <person name="Lage O.M."/>
            <person name="Pohl T."/>
            <person name="Merkel B.J."/>
            <person name="Hornburger P."/>
            <person name="Mueller R.-W."/>
            <person name="Bruemmer F."/>
            <person name="Labrenz M."/>
            <person name="Spormann A.M."/>
            <person name="Op Den Camp H."/>
            <person name="Overmann J."/>
            <person name="Amann R."/>
            <person name="Jetten M.S.M."/>
            <person name="Mascher T."/>
            <person name="Medema M.H."/>
            <person name="Devos D.P."/>
            <person name="Kaster A.-K."/>
            <person name="Ovreas L."/>
            <person name="Rohde M."/>
            <person name="Galperin M.Y."/>
            <person name="Jogler C."/>
        </authorList>
    </citation>
    <scope>NUCLEOTIDE SEQUENCE [LARGE SCALE GENOMIC DNA]</scope>
    <source>
        <strain evidence="2 3">Pla100</strain>
    </source>
</reference>
<keyword evidence="3" id="KW-1185">Reference proteome</keyword>
<dbReference type="InterPro" id="IPR018958">
    <property type="entry name" value="Knr4/Smi1-like_dom"/>
</dbReference>
<accession>A0A5C6A4I4</accession>
<dbReference type="AlphaFoldDB" id="A0A5C6A4I4"/>
<dbReference type="SUPFAM" id="SSF160631">
    <property type="entry name" value="SMI1/KNR4-like"/>
    <property type="match status" value="1"/>
</dbReference>
<evidence type="ECO:0000313" key="2">
    <source>
        <dbReference type="EMBL" id="TWT94379.1"/>
    </source>
</evidence>
<dbReference type="EMBL" id="SJPM01000008">
    <property type="protein sequence ID" value="TWT94379.1"/>
    <property type="molecule type" value="Genomic_DNA"/>
</dbReference>
<comment type="caution">
    <text evidence="2">The sequence shown here is derived from an EMBL/GenBank/DDBJ whole genome shotgun (WGS) entry which is preliminary data.</text>
</comment>
<proteinExistence type="predicted"/>
<dbReference type="Proteomes" id="UP000316213">
    <property type="component" value="Unassembled WGS sequence"/>
</dbReference>
<evidence type="ECO:0000259" key="1">
    <source>
        <dbReference type="SMART" id="SM00860"/>
    </source>
</evidence>